<dbReference type="AlphaFoldDB" id="A0AAT9FMQ4"/>
<proteinExistence type="predicted"/>
<sequence>MPLKPPRSIMCLALALLCISSTSHAKEQALPGAKQTGPGCAFYANVPTLTRVTGVNVADGSAASKSFITRVYGLRKGDFKIRTSFDKTLFFELFGIEAKPYEKYLSGTRQSVLLQETEQIIADKIRPALIGGSHVSARVIGDIGRPHNILLVSWNEGKFRYHNPTTGRYYSSSQEQLAKKMLTKSTRKRKMARSSYYVNFLTVSVAKSPISNPLPISKLPRSLQIELTDNQSAAVQEAFLPKQKPSAEIKELDDLTAAFPKIGWVGLLKGDRRVDAIEPSLNAEQLRGITEIARLRVHCLHTRRQSLAPVLMIKNRPHLMVAYSDRPEAAFTFFDGKKMVTLSLTQTLAELKRNHARFGYIDLSGL</sequence>
<evidence type="ECO:0000313" key="2">
    <source>
        <dbReference type="EMBL" id="BDS07266.1"/>
    </source>
</evidence>
<reference evidence="2" key="1">
    <citation type="submission" date="2024-07" db="EMBL/GenBank/DDBJ databases">
        <title>Complete genome sequence of Verrucomicrobiaceae bacterium NT6N.</title>
        <authorList>
            <person name="Huang C."/>
            <person name="Takami H."/>
            <person name="Hamasaki K."/>
        </authorList>
    </citation>
    <scope>NUCLEOTIDE SEQUENCE</scope>
    <source>
        <strain evidence="2">NT6N</strain>
    </source>
</reference>
<dbReference type="KEGG" id="osu:NT6N_23060"/>
<gene>
    <name evidence="2" type="ORF">NT6N_23060</name>
</gene>
<evidence type="ECO:0008006" key="3">
    <source>
        <dbReference type="Google" id="ProtNLM"/>
    </source>
</evidence>
<dbReference type="EMBL" id="AP026866">
    <property type="protein sequence ID" value="BDS07266.1"/>
    <property type="molecule type" value="Genomic_DNA"/>
</dbReference>
<feature type="signal peptide" evidence="1">
    <location>
        <begin position="1"/>
        <end position="25"/>
    </location>
</feature>
<feature type="chain" id="PRO_5043580151" description="DUF302 domain-containing protein" evidence="1">
    <location>
        <begin position="26"/>
        <end position="366"/>
    </location>
</feature>
<evidence type="ECO:0000256" key="1">
    <source>
        <dbReference type="SAM" id="SignalP"/>
    </source>
</evidence>
<organism evidence="2">
    <name type="scientific">Oceaniferula spumae</name>
    <dbReference type="NCBI Taxonomy" id="2979115"/>
    <lineage>
        <taxon>Bacteria</taxon>
        <taxon>Pseudomonadati</taxon>
        <taxon>Verrucomicrobiota</taxon>
        <taxon>Verrucomicrobiia</taxon>
        <taxon>Verrucomicrobiales</taxon>
        <taxon>Verrucomicrobiaceae</taxon>
        <taxon>Oceaniferula</taxon>
    </lineage>
</organism>
<keyword evidence="1" id="KW-0732">Signal</keyword>
<name>A0AAT9FMQ4_9BACT</name>
<accession>A0AAT9FMQ4</accession>
<protein>
    <recommendedName>
        <fullName evidence="3">DUF302 domain-containing protein</fullName>
    </recommendedName>
</protein>